<sequence>MVLNDSMAAEYEPICGITFAKTITRKATATMPAMTDLRRSRVSAGAEPALVTSLPDGAFAGG</sequence>
<protein>
    <submittedName>
        <fullName evidence="1">Unannotated protein</fullName>
    </submittedName>
</protein>
<evidence type="ECO:0000313" key="1">
    <source>
        <dbReference type="EMBL" id="CAB5025267.1"/>
    </source>
</evidence>
<accession>A0A6J7R957</accession>
<dbReference type="EMBL" id="CAFBOZ010000355">
    <property type="protein sequence ID" value="CAB5025267.1"/>
    <property type="molecule type" value="Genomic_DNA"/>
</dbReference>
<organism evidence="1">
    <name type="scientific">freshwater metagenome</name>
    <dbReference type="NCBI Taxonomy" id="449393"/>
    <lineage>
        <taxon>unclassified sequences</taxon>
        <taxon>metagenomes</taxon>
        <taxon>ecological metagenomes</taxon>
    </lineage>
</organism>
<dbReference type="AlphaFoldDB" id="A0A6J7R957"/>
<gene>
    <name evidence="1" type="ORF">UFOPK3992_01952</name>
</gene>
<name>A0A6J7R957_9ZZZZ</name>
<proteinExistence type="predicted"/>
<reference evidence="1" key="1">
    <citation type="submission" date="2020-05" db="EMBL/GenBank/DDBJ databases">
        <authorList>
            <person name="Chiriac C."/>
            <person name="Salcher M."/>
            <person name="Ghai R."/>
            <person name="Kavagutti S V."/>
        </authorList>
    </citation>
    <scope>NUCLEOTIDE SEQUENCE</scope>
</reference>